<evidence type="ECO:0000256" key="1">
    <source>
        <dbReference type="SAM" id="MobiDB-lite"/>
    </source>
</evidence>
<evidence type="ECO:0000313" key="2">
    <source>
        <dbReference type="EMBL" id="MBP0482432.1"/>
    </source>
</evidence>
<organism evidence="2 3">
    <name type="scientific">Sagittula salina</name>
    <dbReference type="NCBI Taxonomy" id="2820268"/>
    <lineage>
        <taxon>Bacteria</taxon>
        <taxon>Pseudomonadati</taxon>
        <taxon>Pseudomonadota</taxon>
        <taxon>Alphaproteobacteria</taxon>
        <taxon>Rhodobacterales</taxon>
        <taxon>Roseobacteraceae</taxon>
        <taxon>Sagittula</taxon>
    </lineage>
</organism>
<feature type="compositionally biased region" description="Low complexity" evidence="1">
    <location>
        <begin position="46"/>
        <end position="57"/>
    </location>
</feature>
<dbReference type="AlphaFoldDB" id="A0A940S0W2"/>
<evidence type="ECO:0000313" key="3">
    <source>
        <dbReference type="Proteomes" id="UP000675940"/>
    </source>
</evidence>
<protein>
    <submittedName>
        <fullName evidence="2">Uncharacterized protein</fullName>
    </submittedName>
</protein>
<dbReference type="EMBL" id="JAGISH010000003">
    <property type="protein sequence ID" value="MBP0482432.1"/>
    <property type="molecule type" value="Genomic_DNA"/>
</dbReference>
<dbReference type="RefSeq" id="WP_209360281.1">
    <property type="nucleotide sequence ID" value="NZ_JAGISH010000003.1"/>
</dbReference>
<keyword evidence="3" id="KW-1185">Reference proteome</keyword>
<gene>
    <name evidence="2" type="ORF">J5474_07990</name>
</gene>
<accession>A0A940S0W2</accession>
<name>A0A940S0W2_9RHOB</name>
<sequence length="128" mass="13641">MWENKRVTLNGKPVGEKTGILLKSIRDVLAEAGAEDLLAPATLKQPAEPATAATPSAHQEKLEAAQRPAPPGLQVPNVQPRRPVKSEPGVQPRRPAKPEPSTAKLKAALRPVGDPRESRSLAGRLFGI</sequence>
<reference evidence="2" key="1">
    <citation type="submission" date="2021-03" db="EMBL/GenBank/DDBJ databases">
        <title>Sagittula salina sp. nov. strain M10.9X isolated from the marine waste.</title>
        <authorList>
            <person name="Satari L."/>
            <person name="Molina-Menor E."/>
            <person name="Vidal-Verdu A."/>
            <person name="Pascual J."/>
            <person name="Pereto J."/>
            <person name="Porcar M."/>
        </authorList>
    </citation>
    <scope>NUCLEOTIDE SEQUENCE</scope>
    <source>
        <strain evidence="2">M10.9X</strain>
    </source>
</reference>
<comment type="caution">
    <text evidence="2">The sequence shown here is derived from an EMBL/GenBank/DDBJ whole genome shotgun (WGS) entry which is preliminary data.</text>
</comment>
<proteinExistence type="predicted"/>
<dbReference type="Proteomes" id="UP000675940">
    <property type="component" value="Unassembled WGS sequence"/>
</dbReference>
<feature type="region of interest" description="Disordered" evidence="1">
    <location>
        <begin position="40"/>
        <end position="128"/>
    </location>
</feature>